<sequence length="146" mass="16498">MFQQPGMGIDPNKFVSQMILQALQAFYNQDYETGVHFINQIRANLPRFMYKLNPSLRTLCKDIVKLVQGGSLVRQHALGEDKIEPQSSIESGTSMPPSDLSKTEEKVPTDFITELSSAVKSQQEKKKKKVVEELKGSISDLEDFDF</sequence>
<proteinExistence type="predicted"/>
<dbReference type="EMBL" id="CP084167">
    <property type="protein sequence ID" value="UJG42772.1"/>
    <property type="molecule type" value="Genomic_DNA"/>
</dbReference>
<evidence type="ECO:0000313" key="2">
    <source>
        <dbReference type="EMBL" id="UJG42772.1"/>
    </source>
</evidence>
<feature type="compositionally biased region" description="Polar residues" evidence="1">
    <location>
        <begin position="85"/>
        <end position="96"/>
    </location>
</feature>
<organism evidence="2">
    <name type="scientific">Candidatus Heimdallarchaeum endolithica</name>
    <dbReference type="NCBI Taxonomy" id="2876572"/>
    <lineage>
        <taxon>Archaea</taxon>
        <taxon>Promethearchaeati</taxon>
        <taxon>Candidatus Heimdallarchaeota</taxon>
        <taxon>Candidatus Heimdallarchaeia (ex Rinke et al. 2021) (nom. nud.)</taxon>
        <taxon>Candidatus Heimdallarchaeales</taxon>
        <taxon>Candidatus Heimdallarchaeaceae</taxon>
        <taxon>Candidatus Heimdallarchaeum</taxon>
    </lineage>
</organism>
<reference evidence="2" key="1">
    <citation type="journal article" date="2022" name="Nat. Microbiol.">
        <title>Unique mobile elements and scalable gene flow at the prokaryote-eukaryote boundary revealed by circularized Asgard archaea genomes.</title>
        <authorList>
            <person name="Wu F."/>
            <person name="Speth D.R."/>
            <person name="Philosof A."/>
            <person name="Cremiere A."/>
            <person name="Narayanan A."/>
            <person name="Barco R.A."/>
            <person name="Connon S.A."/>
            <person name="Amend J.P."/>
            <person name="Antoshechkin I.A."/>
            <person name="Orphan V.J."/>
        </authorList>
    </citation>
    <scope>NUCLEOTIDE SEQUENCE</scope>
    <source>
        <strain evidence="2">PR6</strain>
    </source>
</reference>
<gene>
    <name evidence="2" type="ORF">K9W46_10355</name>
</gene>
<dbReference type="AlphaFoldDB" id="A0A9Y1BPR9"/>
<accession>A0A9Y1BPR9</accession>
<feature type="region of interest" description="Disordered" evidence="1">
    <location>
        <begin position="77"/>
        <end position="106"/>
    </location>
</feature>
<evidence type="ECO:0000256" key="1">
    <source>
        <dbReference type="SAM" id="MobiDB-lite"/>
    </source>
</evidence>
<dbReference type="Proteomes" id="UP001200513">
    <property type="component" value="Chromosome"/>
</dbReference>
<protein>
    <submittedName>
        <fullName evidence="2">Uncharacterized protein</fullName>
    </submittedName>
</protein>
<name>A0A9Y1BPR9_9ARCH</name>